<proteinExistence type="predicted"/>
<name>A0AAD6HFN3_9EURO</name>
<dbReference type="Proteomes" id="UP001215712">
    <property type="component" value="Unassembled WGS sequence"/>
</dbReference>
<gene>
    <name evidence="1" type="ORF">N7493_008997</name>
</gene>
<protein>
    <submittedName>
        <fullName evidence="1">Uncharacterized protein</fullName>
    </submittedName>
</protein>
<dbReference type="AlphaFoldDB" id="A0AAD6HFN3"/>
<accession>A0AAD6HFN3</accession>
<reference evidence="1" key="1">
    <citation type="journal article" date="2023" name="IMA Fungus">
        <title>Comparative genomic study of the Penicillium genus elucidates a diverse pangenome and 15 lateral gene transfer events.</title>
        <authorList>
            <person name="Petersen C."/>
            <person name="Sorensen T."/>
            <person name="Nielsen M.R."/>
            <person name="Sondergaard T.E."/>
            <person name="Sorensen J.L."/>
            <person name="Fitzpatrick D.A."/>
            <person name="Frisvad J.C."/>
            <person name="Nielsen K.L."/>
        </authorList>
    </citation>
    <scope>NUCLEOTIDE SEQUENCE</scope>
    <source>
        <strain evidence="1">IBT 17514</strain>
    </source>
</reference>
<organism evidence="1 2">
    <name type="scientific">Penicillium malachiteum</name>
    <dbReference type="NCBI Taxonomy" id="1324776"/>
    <lineage>
        <taxon>Eukaryota</taxon>
        <taxon>Fungi</taxon>
        <taxon>Dikarya</taxon>
        <taxon>Ascomycota</taxon>
        <taxon>Pezizomycotina</taxon>
        <taxon>Eurotiomycetes</taxon>
        <taxon>Eurotiomycetidae</taxon>
        <taxon>Eurotiales</taxon>
        <taxon>Aspergillaceae</taxon>
        <taxon>Penicillium</taxon>
    </lineage>
</organism>
<dbReference type="EMBL" id="JAQJAN010000013">
    <property type="protein sequence ID" value="KAJ5712529.1"/>
    <property type="molecule type" value="Genomic_DNA"/>
</dbReference>
<reference evidence="1" key="2">
    <citation type="submission" date="2023-01" db="EMBL/GenBank/DDBJ databases">
        <authorList>
            <person name="Petersen C."/>
        </authorList>
    </citation>
    <scope>NUCLEOTIDE SEQUENCE</scope>
    <source>
        <strain evidence="1">IBT 17514</strain>
    </source>
</reference>
<evidence type="ECO:0000313" key="2">
    <source>
        <dbReference type="Proteomes" id="UP001215712"/>
    </source>
</evidence>
<evidence type="ECO:0000313" key="1">
    <source>
        <dbReference type="EMBL" id="KAJ5712529.1"/>
    </source>
</evidence>
<keyword evidence="2" id="KW-1185">Reference proteome</keyword>
<comment type="caution">
    <text evidence="1">The sequence shown here is derived from an EMBL/GenBank/DDBJ whole genome shotgun (WGS) entry which is preliminary data.</text>
</comment>
<sequence>MPNQTPKCQNQFSLLGDLEQDALSVVDPLVADDSVQGSLGVVDEGLHVRHVEAVLGHRLGAVEGVADGQESILEEAGLSLRMSGGQRGSQIVAGEHCLQDLPSGELIVNVGVVAVVEGSDSRLAVSDSFHILQNHDQLANKDLLLLVSGRDGFVILWVVATVDLTHRLADGSQRAELSLVTRQTFDAALGRIVRGGFRCSGWSGGRGSGRSLGTLQLGVALGGWQPIDDPSLVALRSFGVGVNLGSVILVVLDIARIKSHQSLNSRRIHQRLIHQVTGSVCHRDIVRLNGHIVGFNVHGGGISKVVGISRDTVGVDGHIVGLDIHGGGGSNKLSSRQDVGGLDTHIVGLKIDGGGGYNKFSRRQETVDIHGGGRCEDFSIFRVQVEHCLSELLIRHGQFDIIILLDWSLDSRIVSRSCIGAESSEHGIILIFSQSGKGPAIEARDWVDSGHVDSGHVDGENQQKD</sequence>